<organism evidence="1 2">
    <name type="scientific">Oenococcus alcoholitolerans</name>
    <dbReference type="NCBI Taxonomy" id="931074"/>
    <lineage>
        <taxon>Bacteria</taxon>
        <taxon>Bacillati</taxon>
        <taxon>Bacillota</taxon>
        <taxon>Bacilli</taxon>
        <taxon>Lactobacillales</taxon>
        <taxon>Lactobacillaceae</taxon>
        <taxon>Oenococcus</taxon>
    </lineage>
</organism>
<protein>
    <submittedName>
        <fullName evidence="1">Uncharacterized protein</fullName>
    </submittedName>
</protein>
<accession>A0ABR4XSV2</accession>
<comment type="caution">
    <text evidence="1">The sequence shown here is derived from an EMBL/GenBank/DDBJ whole genome shotgun (WGS) entry which is preliminary data.</text>
</comment>
<keyword evidence="2" id="KW-1185">Reference proteome</keyword>
<name>A0ABR4XSV2_9LACO</name>
<dbReference type="Proteomes" id="UP000030023">
    <property type="component" value="Unassembled WGS sequence"/>
</dbReference>
<gene>
    <name evidence="1" type="ORF">Q757_01465</name>
</gene>
<dbReference type="EMBL" id="AXCV01000033">
    <property type="protein sequence ID" value="KGO32355.1"/>
    <property type="molecule type" value="Genomic_DNA"/>
</dbReference>
<evidence type="ECO:0000313" key="2">
    <source>
        <dbReference type="Proteomes" id="UP000030023"/>
    </source>
</evidence>
<evidence type="ECO:0000313" key="1">
    <source>
        <dbReference type="EMBL" id="KGO32355.1"/>
    </source>
</evidence>
<reference evidence="1 2" key="1">
    <citation type="journal article" date="2014" name="Antonie Van Leeuwenhoek">
        <title>Oenococcus alcoholitolerans sp. nov., a lactic acid bacteria isolated from cachaca and ethanol fermentation processes.</title>
        <authorList>
            <person name="Badotti F."/>
            <person name="Moreira A.P."/>
            <person name="Tonon L.A."/>
            <person name="de Lucena B.T."/>
            <person name="Gomes Fde C."/>
            <person name="Kruger R."/>
            <person name="Thompson C.C."/>
            <person name="de Morais M.A.Jr."/>
            <person name="Rosa C.A."/>
            <person name="Thompson F.L."/>
        </authorList>
    </citation>
    <scope>NUCLEOTIDE SEQUENCE [LARGE SCALE GENOMIC DNA]</scope>
    <source>
        <strain evidence="1 2">UFRJ-M7.2.18</strain>
    </source>
</reference>
<proteinExistence type="predicted"/>
<sequence>MITPRAKAAKTIRLSPPSNVLVLVGIVGTSAMAQRHEGGRR</sequence>